<feature type="compositionally biased region" description="Polar residues" evidence="9">
    <location>
        <begin position="180"/>
        <end position="190"/>
    </location>
</feature>
<evidence type="ECO:0000313" key="11">
    <source>
        <dbReference type="Proteomes" id="UP001217089"/>
    </source>
</evidence>
<feature type="compositionally biased region" description="Polar residues" evidence="9">
    <location>
        <begin position="373"/>
        <end position="384"/>
    </location>
</feature>
<feature type="non-terminal residue" evidence="10">
    <location>
        <position position="566"/>
    </location>
</feature>
<reference evidence="10 11" key="1">
    <citation type="submission" date="2022-12" db="EMBL/GenBank/DDBJ databases">
        <title>Chromosome-level genome of Tegillarca granosa.</title>
        <authorList>
            <person name="Kim J."/>
        </authorList>
    </citation>
    <scope>NUCLEOTIDE SEQUENCE [LARGE SCALE GENOMIC DNA]</scope>
    <source>
        <strain evidence="10">Teg-2019</strain>
        <tissue evidence="10">Adductor muscle</tissue>
    </source>
</reference>
<evidence type="ECO:0000256" key="5">
    <source>
        <dbReference type="ARBA" id="ARBA00022490"/>
    </source>
</evidence>
<feature type="region of interest" description="Disordered" evidence="9">
    <location>
        <begin position="364"/>
        <end position="396"/>
    </location>
</feature>
<evidence type="ECO:0000256" key="8">
    <source>
        <dbReference type="ARBA" id="ARBA00023212"/>
    </source>
</evidence>
<comment type="similarity">
    <text evidence="3">Belongs to the SVBP family.</text>
</comment>
<accession>A0ABQ9FWJ3</accession>
<dbReference type="EMBL" id="JARBDR010000141">
    <property type="protein sequence ID" value="KAJ8320115.1"/>
    <property type="molecule type" value="Genomic_DNA"/>
</dbReference>
<evidence type="ECO:0000256" key="2">
    <source>
        <dbReference type="ARBA" id="ARBA00004613"/>
    </source>
</evidence>
<comment type="caution">
    <text evidence="10">The sequence shown here is derived from an EMBL/GenBank/DDBJ whole genome shotgun (WGS) entry which is preliminary data.</text>
</comment>
<sequence>MTVQPALTNGAMREFVFPVAATNGMMISGQMSVCHTHTPAVIRLTHSKPNSKPCSAYSRISNNYIVNENDNLLAHTSLYKELELAKENVFHNDKNGIAGSKIHNVLKSNFVDDCQISLSGTACDQDAVNVLNHDTLIDALLKSNSNIRPASRQSTCASSTKSHPRPHSDVNHCEHLHNSKPCSRPQSSVNHHVYQYSKPHTRPQSGEDFGEFYHSKPHTGETSIASDEENAPEGSVTGSTTLAVDVNEERTSERKEQNDNNILTDTNNVNINSHRTPNKKGKRNKKRSKSQGSFNLTKPYIVANSTKIIKISKMKIPSATKTTKQNNNESKKETKIIIENNLLQVQAQGKPLLVCKQARLTSQESNIEDRSNTARSSKSENGPSTEKHKSTGVSLPQVAKEFMVNSGIDSTTSTTSSIHHSNNGSSTNRSFIFPNNKLSLHQAHEIARLTKIYLSEKHSGSLKDCGMEFPCAPPATPTPEKEAQKRSAKQKEDKAKIDKQMMKDKEKDQKLRQRREIYALNAIMTELEHKRFMEFCNETGDPQFFHAISLFCMELMLVTTYLYNNQ</sequence>
<keyword evidence="11" id="KW-1185">Reference proteome</keyword>
<dbReference type="Pfam" id="PF15674">
    <property type="entry name" value="CCDC23"/>
    <property type="match status" value="1"/>
</dbReference>
<feature type="region of interest" description="Disordered" evidence="9">
    <location>
        <begin position="470"/>
        <end position="510"/>
    </location>
</feature>
<evidence type="ECO:0000256" key="1">
    <source>
        <dbReference type="ARBA" id="ARBA00004245"/>
    </source>
</evidence>
<evidence type="ECO:0000256" key="4">
    <source>
        <dbReference type="ARBA" id="ARBA00018251"/>
    </source>
</evidence>
<feature type="compositionally biased region" description="Polar residues" evidence="9">
    <location>
        <begin position="149"/>
        <end position="161"/>
    </location>
</feature>
<dbReference type="InterPro" id="IPR031378">
    <property type="entry name" value="SVBP"/>
</dbReference>
<protein>
    <recommendedName>
        <fullName evidence="4">Small vasohibin-binding protein</fullName>
    </recommendedName>
</protein>
<evidence type="ECO:0000256" key="3">
    <source>
        <dbReference type="ARBA" id="ARBA00006072"/>
    </source>
</evidence>
<feature type="region of interest" description="Disordered" evidence="9">
    <location>
        <begin position="408"/>
        <end position="429"/>
    </location>
</feature>
<keyword evidence="6" id="KW-0964">Secreted</keyword>
<evidence type="ECO:0000256" key="9">
    <source>
        <dbReference type="SAM" id="MobiDB-lite"/>
    </source>
</evidence>
<feature type="compositionally biased region" description="Basic and acidic residues" evidence="9">
    <location>
        <begin position="479"/>
        <end position="510"/>
    </location>
</feature>
<keyword evidence="7" id="KW-0175">Coiled coil</keyword>
<dbReference type="Proteomes" id="UP001217089">
    <property type="component" value="Unassembled WGS sequence"/>
</dbReference>
<evidence type="ECO:0000256" key="6">
    <source>
        <dbReference type="ARBA" id="ARBA00022525"/>
    </source>
</evidence>
<feature type="compositionally biased region" description="Basic and acidic residues" evidence="9">
    <location>
        <begin position="247"/>
        <end position="258"/>
    </location>
</feature>
<feature type="compositionally biased region" description="Polar residues" evidence="9">
    <location>
        <begin position="259"/>
        <end position="275"/>
    </location>
</feature>
<name>A0ABQ9FWJ3_TEGGR</name>
<feature type="region of interest" description="Disordered" evidence="9">
    <location>
        <begin position="149"/>
        <end position="296"/>
    </location>
</feature>
<feature type="compositionally biased region" description="Basic residues" evidence="9">
    <location>
        <begin position="276"/>
        <end position="289"/>
    </location>
</feature>
<evidence type="ECO:0000313" key="10">
    <source>
        <dbReference type="EMBL" id="KAJ8320115.1"/>
    </source>
</evidence>
<evidence type="ECO:0000256" key="7">
    <source>
        <dbReference type="ARBA" id="ARBA00023054"/>
    </source>
</evidence>
<comment type="subcellular location">
    <subcellularLocation>
        <location evidence="1">Cytoplasm</location>
        <location evidence="1">Cytoskeleton</location>
    </subcellularLocation>
    <subcellularLocation>
        <location evidence="2">Secreted</location>
    </subcellularLocation>
</comment>
<proteinExistence type="inferred from homology"/>
<dbReference type="PANTHER" id="PTHR34762">
    <property type="entry name" value="SMALL VASOHIBIN-BINDING PROTEIN"/>
    <property type="match status" value="1"/>
</dbReference>
<gene>
    <name evidence="10" type="ORF">KUTeg_001702</name>
</gene>
<dbReference type="PANTHER" id="PTHR34762:SF1">
    <property type="entry name" value="SMALL VASOHIBIN-BINDING PROTEIN"/>
    <property type="match status" value="1"/>
</dbReference>
<feature type="compositionally biased region" description="Low complexity" evidence="9">
    <location>
        <begin position="408"/>
        <end position="428"/>
    </location>
</feature>
<organism evidence="10 11">
    <name type="scientific">Tegillarca granosa</name>
    <name type="common">Malaysian cockle</name>
    <name type="synonym">Anadara granosa</name>
    <dbReference type="NCBI Taxonomy" id="220873"/>
    <lineage>
        <taxon>Eukaryota</taxon>
        <taxon>Metazoa</taxon>
        <taxon>Spiralia</taxon>
        <taxon>Lophotrochozoa</taxon>
        <taxon>Mollusca</taxon>
        <taxon>Bivalvia</taxon>
        <taxon>Autobranchia</taxon>
        <taxon>Pteriomorphia</taxon>
        <taxon>Arcoida</taxon>
        <taxon>Arcoidea</taxon>
        <taxon>Arcidae</taxon>
        <taxon>Tegillarca</taxon>
    </lineage>
</organism>
<keyword evidence="8" id="KW-0206">Cytoskeleton</keyword>
<keyword evidence="5" id="KW-0963">Cytoplasm</keyword>
<feature type="compositionally biased region" description="Basic and acidic residues" evidence="9">
    <location>
        <begin position="166"/>
        <end position="177"/>
    </location>
</feature>